<dbReference type="PANTHER" id="PTHR10625:SF25">
    <property type="entry name" value="HISTONE DEACETYLASE 18-RELATED"/>
    <property type="match status" value="1"/>
</dbReference>
<dbReference type="GO" id="GO:0050793">
    <property type="term" value="P:regulation of developmental process"/>
    <property type="evidence" value="ECO:0007669"/>
    <property type="project" value="UniProtKB-ARBA"/>
</dbReference>
<feature type="domain" description="Histone deacetylase" evidence="14">
    <location>
        <begin position="53"/>
        <end position="353"/>
    </location>
</feature>
<dbReference type="GO" id="GO:0005737">
    <property type="term" value="C:cytoplasm"/>
    <property type="evidence" value="ECO:0007669"/>
    <property type="project" value="UniProtKB-ARBA"/>
</dbReference>
<dbReference type="InterPro" id="IPR037138">
    <property type="entry name" value="His_deacetylse_dom_sf"/>
</dbReference>
<dbReference type="AlphaFoldDB" id="A0A2G2WQW2"/>
<dbReference type="EC" id="3.5.1.98" evidence="4"/>
<keyword evidence="11" id="KW-0804">Transcription</keyword>
<evidence type="ECO:0000313" key="16">
    <source>
        <dbReference type="Proteomes" id="UP000224567"/>
    </source>
</evidence>
<gene>
    <name evidence="15" type="ORF">CQW23_11844</name>
</gene>
<evidence type="ECO:0000256" key="6">
    <source>
        <dbReference type="ARBA" id="ARBA00022723"/>
    </source>
</evidence>
<comment type="cofactor">
    <cofactor evidence="1">
        <name>Zn(2+)</name>
        <dbReference type="ChEBI" id="CHEBI:29105"/>
    </cofactor>
</comment>
<dbReference type="Pfam" id="PF00850">
    <property type="entry name" value="Hist_deacetyl"/>
    <property type="match status" value="1"/>
</dbReference>
<dbReference type="SUPFAM" id="SSF52768">
    <property type="entry name" value="Arginase/deacetylase"/>
    <property type="match status" value="1"/>
</dbReference>
<dbReference type="InterPro" id="IPR000286">
    <property type="entry name" value="HDACs"/>
</dbReference>
<evidence type="ECO:0000256" key="8">
    <source>
        <dbReference type="ARBA" id="ARBA00022833"/>
    </source>
</evidence>
<proteinExistence type="inferred from homology"/>
<keyword evidence="10" id="KW-0805">Transcription regulation</keyword>
<dbReference type="GO" id="GO:0046872">
    <property type="term" value="F:metal ion binding"/>
    <property type="evidence" value="ECO:0007669"/>
    <property type="project" value="UniProtKB-KW"/>
</dbReference>
<dbReference type="Gene3D" id="3.10.490.10">
    <property type="entry name" value="Gamma-glutamyl cyclotransferase-like"/>
    <property type="match status" value="1"/>
</dbReference>
<comment type="caution">
    <text evidence="15">The sequence shown here is derived from an EMBL/GenBank/DDBJ whole genome shotgun (WGS) entry which is preliminary data.</text>
</comment>
<reference evidence="15 16" key="1">
    <citation type="journal article" date="2017" name="Genome Biol.">
        <title>New reference genome sequences of hot pepper reveal the massive evolution of plant disease-resistance genes by retroduplication.</title>
        <authorList>
            <person name="Kim S."/>
            <person name="Park J."/>
            <person name="Yeom S.I."/>
            <person name="Kim Y.M."/>
            <person name="Seo E."/>
            <person name="Kim K.T."/>
            <person name="Kim M.S."/>
            <person name="Lee J.M."/>
            <person name="Cheong K."/>
            <person name="Shin H.S."/>
            <person name="Kim S.B."/>
            <person name="Han K."/>
            <person name="Lee J."/>
            <person name="Park M."/>
            <person name="Lee H.A."/>
            <person name="Lee H.Y."/>
            <person name="Lee Y."/>
            <person name="Oh S."/>
            <person name="Lee J.H."/>
            <person name="Choi E."/>
            <person name="Choi E."/>
            <person name="Lee S.E."/>
            <person name="Jeon J."/>
            <person name="Kim H."/>
            <person name="Choi G."/>
            <person name="Song H."/>
            <person name="Lee J."/>
            <person name="Lee S.C."/>
            <person name="Kwon J.K."/>
            <person name="Lee H.Y."/>
            <person name="Koo N."/>
            <person name="Hong Y."/>
            <person name="Kim R.W."/>
            <person name="Kang W.H."/>
            <person name="Huh J.H."/>
            <person name="Kang B.C."/>
            <person name="Yang T.J."/>
            <person name="Lee Y.H."/>
            <person name="Bennetzen J.L."/>
            <person name="Choi D."/>
        </authorList>
    </citation>
    <scope>NUCLEOTIDE SEQUENCE [LARGE SCALE GENOMIC DNA]</scope>
    <source>
        <strain evidence="16">cv. PBC81</strain>
    </source>
</reference>
<dbReference type="GO" id="GO:0040029">
    <property type="term" value="P:epigenetic regulation of gene expression"/>
    <property type="evidence" value="ECO:0007669"/>
    <property type="project" value="TreeGrafter"/>
</dbReference>
<evidence type="ECO:0000256" key="3">
    <source>
        <dbReference type="ARBA" id="ARBA00007738"/>
    </source>
</evidence>
<evidence type="ECO:0000256" key="5">
    <source>
        <dbReference type="ARBA" id="ARBA00022491"/>
    </source>
</evidence>
<protein>
    <recommendedName>
        <fullName evidence="4">histone deacetylase</fullName>
        <ecNumber evidence="4">3.5.1.98</ecNumber>
    </recommendedName>
</protein>
<evidence type="ECO:0000256" key="1">
    <source>
        <dbReference type="ARBA" id="ARBA00001947"/>
    </source>
</evidence>
<dbReference type="InterPro" id="IPR023801">
    <property type="entry name" value="His_deacetylse_dom"/>
</dbReference>
<keyword evidence="16" id="KW-1185">Reference proteome</keyword>
<comment type="similarity">
    <text evidence="3">Belongs to the histone deacetylase family. HD type 2 subfamily.</text>
</comment>
<evidence type="ECO:0000256" key="13">
    <source>
        <dbReference type="ARBA" id="ARBA00049416"/>
    </source>
</evidence>
<dbReference type="PRINTS" id="PR01270">
    <property type="entry name" value="HDASUPER"/>
</dbReference>
<evidence type="ECO:0000256" key="7">
    <source>
        <dbReference type="ARBA" id="ARBA00022801"/>
    </source>
</evidence>
<keyword evidence="12" id="KW-0539">Nucleus</keyword>
<dbReference type="OrthoDB" id="424012at2759"/>
<name>A0A2G2WQW2_CAPBA</name>
<dbReference type="InterPro" id="IPR023696">
    <property type="entry name" value="Ureohydrolase_dom_sf"/>
</dbReference>
<keyword evidence="9" id="KW-0156">Chromatin regulator</keyword>
<dbReference type="Gene3D" id="3.40.800.20">
    <property type="entry name" value="Histone deacetylase domain"/>
    <property type="match status" value="1"/>
</dbReference>
<keyword evidence="7" id="KW-0378">Hydrolase</keyword>
<reference evidence="16" key="2">
    <citation type="journal article" date="2017" name="J. Anim. Genet.">
        <title>Multiple reference genome sequences of hot pepper reveal the massive evolution of plant disease resistance genes by retroduplication.</title>
        <authorList>
            <person name="Kim S."/>
            <person name="Park J."/>
            <person name="Yeom S.-I."/>
            <person name="Kim Y.-M."/>
            <person name="Seo E."/>
            <person name="Kim K.-T."/>
            <person name="Kim M.-S."/>
            <person name="Lee J.M."/>
            <person name="Cheong K."/>
            <person name="Shin H.-S."/>
            <person name="Kim S.-B."/>
            <person name="Han K."/>
            <person name="Lee J."/>
            <person name="Park M."/>
            <person name="Lee H.-A."/>
            <person name="Lee H.-Y."/>
            <person name="Lee Y."/>
            <person name="Oh S."/>
            <person name="Lee J.H."/>
            <person name="Choi E."/>
            <person name="Choi E."/>
            <person name="Lee S.E."/>
            <person name="Jeon J."/>
            <person name="Kim H."/>
            <person name="Choi G."/>
            <person name="Song H."/>
            <person name="Lee J."/>
            <person name="Lee S.-C."/>
            <person name="Kwon J.-K."/>
            <person name="Lee H.-Y."/>
            <person name="Koo N."/>
            <person name="Hong Y."/>
            <person name="Kim R.W."/>
            <person name="Kang W.-H."/>
            <person name="Huh J.H."/>
            <person name="Kang B.-C."/>
            <person name="Yang T.-J."/>
            <person name="Lee Y.-H."/>
            <person name="Bennetzen J.L."/>
            <person name="Choi D."/>
        </authorList>
    </citation>
    <scope>NUCLEOTIDE SEQUENCE [LARGE SCALE GENOMIC DNA]</scope>
    <source>
        <strain evidence="16">cv. PBC81</strain>
    </source>
</reference>
<keyword evidence="6" id="KW-0479">Metal-binding</keyword>
<comment type="catalytic activity">
    <reaction evidence="13">
        <text>N(6)-acetyl-L-lysyl-[histone] + H2O = L-lysyl-[histone] + acetate</text>
        <dbReference type="Rhea" id="RHEA:58196"/>
        <dbReference type="Rhea" id="RHEA-COMP:9845"/>
        <dbReference type="Rhea" id="RHEA-COMP:11338"/>
        <dbReference type="ChEBI" id="CHEBI:15377"/>
        <dbReference type="ChEBI" id="CHEBI:29969"/>
        <dbReference type="ChEBI" id="CHEBI:30089"/>
        <dbReference type="ChEBI" id="CHEBI:61930"/>
        <dbReference type="EC" id="3.5.1.98"/>
    </reaction>
    <physiologicalReaction direction="left-to-right" evidence="13">
        <dbReference type="Rhea" id="RHEA:58197"/>
    </physiologicalReaction>
</comment>
<dbReference type="STRING" id="33114.A0A2G2WQW2"/>
<dbReference type="GO" id="GO:0141221">
    <property type="term" value="F:histone deacetylase activity, hydrolytic mechanism"/>
    <property type="evidence" value="ECO:0007669"/>
    <property type="project" value="UniProtKB-EC"/>
</dbReference>
<organism evidence="15 16">
    <name type="scientific">Capsicum baccatum</name>
    <name type="common">Peruvian pepper</name>
    <dbReference type="NCBI Taxonomy" id="33114"/>
    <lineage>
        <taxon>Eukaryota</taxon>
        <taxon>Viridiplantae</taxon>
        <taxon>Streptophyta</taxon>
        <taxon>Embryophyta</taxon>
        <taxon>Tracheophyta</taxon>
        <taxon>Spermatophyta</taxon>
        <taxon>Magnoliopsida</taxon>
        <taxon>eudicotyledons</taxon>
        <taxon>Gunneridae</taxon>
        <taxon>Pentapetalae</taxon>
        <taxon>asterids</taxon>
        <taxon>lamiids</taxon>
        <taxon>Solanales</taxon>
        <taxon>Solanaceae</taxon>
        <taxon>Solanoideae</taxon>
        <taxon>Capsiceae</taxon>
        <taxon>Capsicum</taxon>
    </lineage>
</organism>
<evidence type="ECO:0000259" key="14">
    <source>
        <dbReference type="Pfam" id="PF00850"/>
    </source>
</evidence>
<dbReference type="EMBL" id="MLFT02000005">
    <property type="protein sequence ID" value="PHT47636.1"/>
    <property type="molecule type" value="Genomic_DNA"/>
</dbReference>
<evidence type="ECO:0000256" key="4">
    <source>
        <dbReference type="ARBA" id="ARBA00012111"/>
    </source>
</evidence>
<evidence type="ECO:0000313" key="15">
    <source>
        <dbReference type="EMBL" id="PHT47636.1"/>
    </source>
</evidence>
<evidence type="ECO:0000256" key="11">
    <source>
        <dbReference type="ARBA" id="ARBA00023163"/>
    </source>
</evidence>
<evidence type="ECO:0000256" key="2">
    <source>
        <dbReference type="ARBA" id="ARBA00004123"/>
    </source>
</evidence>
<dbReference type="Proteomes" id="UP000224567">
    <property type="component" value="Unassembled WGS sequence"/>
</dbReference>
<accession>A0A2G2WQW2</accession>
<dbReference type="PANTHER" id="PTHR10625">
    <property type="entry name" value="HISTONE DEACETYLASE HDAC1-RELATED"/>
    <property type="match status" value="1"/>
</dbReference>
<dbReference type="FunFam" id="3.40.800.20:FF:000014">
    <property type="entry name" value="Histone deacetylase 15"/>
    <property type="match status" value="1"/>
</dbReference>
<comment type="subcellular location">
    <subcellularLocation>
        <location evidence="2">Nucleus</location>
    </subcellularLocation>
</comment>
<keyword evidence="8" id="KW-0862">Zinc</keyword>
<sequence>MASDGFNDQYSSMASDSSERRRVGLIYDERMCLHSDPNDLLPLVKPDKVRKPHPECPDRIRAIWNKLHSSGIAQRCVVMEGKEVEDKHIELVHTKKHINLIKNVSSMTNLRREELANKYSSIYFNEGSTEAAYLAAGSVIEVAEKVAEGELDSAFAIVRPPGHHAEENQPMGFCLCNNVAIATRYLLDSRPDLGIKKILIVDWDVHHGNGTQKMFWKDPRVLFFSVHRYDSGTFYPGGDDGSHVMTGDGPGKGYNINVPWEHDRCGDADYLAVWDHLLIPVAKEFGPDIILISAGFDAAIGDPLGGCRVSPYGYAVMLNKLLVFARGKIVMALEGGYNLDSIANSVQACIEVLLQQKSVIGTLEAYPFESTWRVIQAVRKELSSFWKTLAERLPEKVTSMRTPFIQVVSSDSEDEYDNFPNRVSQDLEKDIDNVIQPFSDLKVNDGPGITSQASIISHTWRAELSKIDIWYAAFGSNMKLSRFLCYIAGGQVESMRKPCIGSLDKSKPKEIKWETFPHRLFFAREHTATWGPGGVAFLHPECNSDEKAYLCLYRITLEQFNDVLCQENSSSFDMKYPLFDMADLQSIENRKSFSAEAVKNGWYHNVLYLGKENGIPILTMTCQLSDVDNFKSGKASMCKPSKEYANTLIRGLVEGKQLTEEEATSYIQQATNRPL</sequence>
<evidence type="ECO:0000256" key="12">
    <source>
        <dbReference type="ARBA" id="ARBA00023242"/>
    </source>
</evidence>
<keyword evidence="5" id="KW-0678">Repressor</keyword>
<dbReference type="GO" id="GO:0000118">
    <property type="term" value="C:histone deacetylase complex"/>
    <property type="evidence" value="ECO:0007669"/>
    <property type="project" value="TreeGrafter"/>
</dbReference>
<evidence type="ECO:0000256" key="9">
    <source>
        <dbReference type="ARBA" id="ARBA00022853"/>
    </source>
</evidence>
<evidence type="ECO:0000256" key="10">
    <source>
        <dbReference type="ARBA" id="ARBA00023015"/>
    </source>
</evidence>